<dbReference type="OrthoDB" id="6565511at2"/>
<organism evidence="1 2">
    <name type="scientific">Klebsiella oxytoca</name>
    <dbReference type="NCBI Taxonomy" id="571"/>
    <lineage>
        <taxon>Bacteria</taxon>
        <taxon>Pseudomonadati</taxon>
        <taxon>Pseudomonadota</taxon>
        <taxon>Gammaproteobacteria</taxon>
        <taxon>Enterobacterales</taxon>
        <taxon>Enterobacteriaceae</taxon>
        <taxon>Klebsiella/Raoultella group</taxon>
        <taxon>Klebsiella</taxon>
    </lineage>
</organism>
<evidence type="ECO:0000313" key="2">
    <source>
        <dbReference type="Proteomes" id="UP000427108"/>
    </source>
</evidence>
<proteinExistence type="predicted"/>
<name>A0A6B8MNT9_KLEOX</name>
<protein>
    <recommendedName>
        <fullName evidence="3">Outer membrane lipoprotein</fullName>
    </recommendedName>
</protein>
<dbReference type="PROSITE" id="PS51257">
    <property type="entry name" value="PROKAR_LIPOPROTEIN"/>
    <property type="match status" value="1"/>
</dbReference>
<evidence type="ECO:0008006" key="3">
    <source>
        <dbReference type="Google" id="ProtNLM"/>
    </source>
</evidence>
<accession>A0A6B8MNT9</accession>
<gene>
    <name evidence="1" type="ORF">GJ746_01710</name>
</gene>
<dbReference type="Proteomes" id="UP000427108">
    <property type="component" value="Chromosome"/>
</dbReference>
<reference evidence="1 2" key="1">
    <citation type="submission" date="2019-11" db="EMBL/GenBank/DDBJ databases">
        <title>Isolation and Application of One Kind of P-Hydroxybenzoic Acid Degrading Bacterium in Mitigating Cropping Obstacle of Cucumber.</title>
        <authorList>
            <person name="Wu F."/>
            <person name="An Y."/>
        </authorList>
    </citation>
    <scope>NUCLEOTIDE SEQUENCE [LARGE SCALE GENOMIC DNA]</scope>
    <source>
        <strain evidence="1 2">P620</strain>
    </source>
</reference>
<sequence length="136" mass="15547">MKLKHGFYQFIFTAALLVITACSWVDSYSGTASERLQMLEQLHLQFISDAATAPVDQQLLRHETRQIHQLFSLALNDSDALRQNNLRVLENNFQRLYLHVSRQDAAITPFEAAVLAQQTENLYQQAIGGEQRRSGR</sequence>
<dbReference type="RefSeq" id="WP_154678655.1">
    <property type="nucleotide sequence ID" value="NZ_CP046115.1"/>
</dbReference>
<dbReference type="EMBL" id="CP046115">
    <property type="protein sequence ID" value="QGN36094.1"/>
    <property type="molecule type" value="Genomic_DNA"/>
</dbReference>
<evidence type="ECO:0000313" key="1">
    <source>
        <dbReference type="EMBL" id="QGN36094.1"/>
    </source>
</evidence>
<dbReference type="AlphaFoldDB" id="A0A6B8MNT9"/>